<dbReference type="Proteomes" id="UP000887567">
    <property type="component" value="Unplaced"/>
</dbReference>
<keyword evidence="5" id="KW-1185">Reference proteome</keyword>
<feature type="signal peptide" evidence="3">
    <location>
        <begin position="1"/>
        <end position="19"/>
    </location>
</feature>
<sequence>MFGIVAFTVFIYKLEGVLCNTTSVVTPSPWLSPTRNYPEQSKLPSSSQSASYIITSSHVKSTLSHAIVSTSVVRSVQRSITVNTTKITSLRSTTTPSPQSKIAMYAGIGGGIGALAVIAIVIMTYGWFSKRKLTRNRVDIHSSDHGSDPPSWRHSNVKHPLSSRITERTENSSSQKHDM</sequence>
<dbReference type="GeneID" id="110244172"/>
<organism evidence="4 5">
    <name type="scientific">Exaiptasia diaphana</name>
    <name type="common">Tropical sea anemone</name>
    <name type="synonym">Aiptasia pulchella</name>
    <dbReference type="NCBI Taxonomy" id="2652724"/>
    <lineage>
        <taxon>Eukaryota</taxon>
        <taxon>Metazoa</taxon>
        <taxon>Cnidaria</taxon>
        <taxon>Anthozoa</taxon>
        <taxon>Hexacorallia</taxon>
        <taxon>Actiniaria</taxon>
        <taxon>Aiptasiidae</taxon>
        <taxon>Exaiptasia</taxon>
    </lineage>
</organism>
<keyword evidence="2" id="KW-0472">Membrane</keyword>
<evidence type="ECO:0008006" key="6">
    <source>
        <dbReference type="Google" id="ProtNLM"/>
    </source>
</evidence>
<reference evidence="4" key="1">
    <citation type="submission" date="2022-11" db="UniProtKB">
        <authorList>
            <consortium name="EnsemblMetazoa"/>
        </authorList>
    </citation>
    <scope>IDENTIFICATION</scope>
</reference>
<evidence type="ECO:0000256" key="1">
    <source>
        <dbReference type="SAM" id="MobiDB-lite"/>
    </source>
</evidence>
<proteinExistence type="predicted"/>
<keyword evidence="2" id="KW-0812">Transmembrane</keyword>
<name>A0A913XKX4_EXADI</name>
<keyword evidence="2" id="KW-1133">Transmembrane helix</keyword>
<dbReference type="AlphaFoldDB" id="A0A913XKX4"/>
<accession>A0A913XKX4</accession>
<evidence type="ECO:0000313" key="5">
    <source>
        <dbReference type="Proteomes" id="UP000887567"/>
    </source>
</evidence>
<dbReference type="KEGG" id="epa:110244172"/>
<evidence type="ECO:0000313" key="4">
    <source>
        <dbReference type="EnsemblMetazoa" id="XP_020906027.1"/>
    </source>
</evidence>
<keyword evidence="3" id="KW-0732">Signal</keyword>
<dbReference type="EnsemblMetazoa" id="XM_021050368.2">
    <property type="protein sequence ID" value="XP_020906027.1"/>
    <property type="gene ID" value="LOC110244172"/>
</dbReference>
<protein>
    <recommendedName>
        <fullName evidence="6">Mid2 domain-containing protein</fullName>
    </recommendedName>
</protein>
<dbReference type="RefSeq" id="XP_020906027.1">
    <property type="nucleotide sequence ID" value="XM_021050368.2"/>
</dbReference>
<evidence type="ECO:0000256" key="3">
    <source>
        <dbReference type="SAM" id="SignalP"/>
    </source>
</evidence>
<feature type="region of interest" description="Disordered" evidence="1">
    <location>
        <begin position="141"/>
        <end position="179"/>
    </location>
</feature>
<dbReference type="OrthoDB" id="10313297at2759"/>
<feature type="transmembrane region" description="Helical" evidence="2">
    <location>
        <begin position="102"/>
        <end position="128"/>
    </location>
</feature>
<feature type="compositionally biased region" description="Basic and acidic residues" evidence="1">
    <location>
        <begin position="165"/>
        <end position="179"/>
    </location>
</feature>
<evidence type="ECO:0000256" key="2">
    <source>
        <dbReference type="SAM" id="Phobius"/>
    </source>
</evidence>
<feature type="chain" id="PRO_5037317755" description="Mid2 domain-containing protein" evidence="3">
    <location>
        <begin position="20"/>
        <end position="179"/>
    </location>
</feature>